<keyword evidence="1" id="KW-0489">Methyltransferase</keyword>
<evidence type="ECO:0000259" key="3">
    <source>
        <dbReference type="PROSITE" id="PS51613"/>
    </source>
</evidence>
<evidence type="ECO:0000313" key="5">
    <source>
        <dbReference type="Proteomes" id="UP001642540"/>
    </source>
</evidence>
<dbReference type="PANTHER" id="PTHR16121:SF0">
    <property type="entry name" value="CAP-SPECIFIC MRNA (NUCLEOSIDE-2'-O-)-METHYLTRANSFERASE 1"/>
    <property type="match status" value="1"/>
</dbReference>
<comment type="catalytic activity">
    <reaction evidence="1">
        <text>a 5'-end (N(7)-methyl 5'-triphosphoguanosine)-ribonucleoside in mRNA + S-adenosyl-L-methionine = a 5'-end (N(7)-methyl 5'-triphosphoguanosine)-(2'-O-methyl-ribonucleoside) in mRNA + S-adenosyl-L-homocysteine + H(+)</text>
        <dbReference type="Rhea" id="RHEA:67020"/>
        <dbReference type="Rhea" id="RHEA-COMP:17167"/>
        <dbReference type="Rhea" id="RHEA-COMP:17168"/>
        <dbReference type="ChEBI" id="CHEBI:15378"/>
        <dbReference type="ChEBI" id="CHEBI:57856"/>
        <dbReference type="ChEBI" id="CHEBI:59789"/>
        <dbReference type="ChEBI" id="CHEBI:156461"/>
        <dbReference type="ChEBI" id="CHEBI:167609"/>
        <dbReference type="EC" id="2.1.1.57"/>
    </reaction>
</comment>
<dbReference type="SUPFAM" id="SSF56091">
    <property type="entry name" value="DNA ligase/mRNA capping enzyme, catalytic domain"/>
    <property type="match status" value="1"/>
</dbReference>
<dbReference type="SUPFAM" id="SSF53335">
    <property type="entry name" value="S-adenosyl-L-methionine-dependent methyltransferases"/>
    <property type="match status" value="1"/>
</dbReference>
<dbReference type="InterPro" id="IPR029063">
    <property type="entry name" value="SAM-dependent_MTases_sf"/>
</dbReference>
<evidence type="ECO:0000256" key="2">
    <source>
        <dbReference type="SAM" id="MobiDB-lite"/>
    </source>
</evidence>
<keyword evidence="5" id="KW-1185">Reference proteome</keyword>
<feature type="compositionally biased region" description="Basic residues" evidence="2">
    <location>
        <begin position="25"/>
        <end position="34"/>
    </location>
</feature>
<dbReference type="InterPro" id="IPR050851">
    <property type="entry name" value="mRNA_Cap_2O-Ribose_MeTrfase"/>
</dbReference>
<accession>A0ABP1QSZ8</accession>
<evidence type="ECO:0000313" key="4">
    <source>
        <dbReference type="EMBL" id="CAL8111219.1"/>
    </source>
</evidence>
<sequence length="919" mass="104914">MRRQTLSNGSGSSDSESSEDEANFKRSKRFKQRSHSSVTTDDEVDAQIARIYAPSTVSASRAVNGIKSNSANVDEVVVDKVAKRVDISVSDTSFSSSLIENGQKPLRTDLDYRLSATEIMKGMGFDKGKGLGQFMTDREVSAEKLDSIHDILKKAGITVDDKCVDLKENITVEEEVQWIQPEFPGHSLDFPTLSSWRKIGQRKTGIVDETNFVDRVVLRDLLVLKKCFNGLTEYDYRQVRARCNPFEAVGKGPFICRAGMKMANLDAILSFAITQPTSASKNVVIGPNELFYFADVCAGPGGFSEYILFRKNWIGKGFGMTLKGELDFDIWSFYMGSPESFESFYGPAGDGNVYNPSNTTSFINHVLSSTEGRGVHLLMADGGFDVVNKEMQEILSSQIYISQCLLALALIRPDGMFVCKLFDTFTPFTIGLIYLMYCSFELVAIHKPNTSRPANSERYLICKWKKPETDGIVAYLNSCHSLLWTWTQQHSLQDWKEDIIELVPLDILRGNSEFYNYIVQSNNAIARKQIGNLKKMVRFCEDPNLEDQRKDSIRRRCFEYWKVPEPGQKNLPTWIQPDKYFKQLLGTHPGEFVESQEYALTEHNIEAYIRSPFDWRIVVIEATQQEKNRAFYLSMGRERIYRLDGKKWTLLSEKLELCKNTLVYGEFVEEIYGKKPTQKVVRTFHIIDAMVLGGKDVRALHYTQRHEVCVKFAQSMSKSNRPELCAVRAKNPVRTENMADIFDRLDNRQVIGSGNGMGAQLVCPVDHTDETLPFIKPAGILFLKITKDPWTMALSRSANRKYYFNLSTGASDYHVPEESISGFELVLTKNYHHHHHHAKKLIFIHYIKLNDCESSNIFIFHRYTMQHRMVWWWDKEIKTIFATQDVTDESRNIFTTPGVLNPQKLLQYIAGAWQANKTG</sequence>
<organism evidence="4 5">
    <name type="scientific">Orchesella dallaii</name>
    <dbReference type="NCBI Taxonomy" id="48710"/>
    <lineage>
        <taxon>Eukaryota</taxon>
        <taxon>Metazoa</taxon>
        <taxon>Ecdysozoa</taxon>
        <taxon>Arthropoda</taxon>
        <taxon>Hexapoda</taxon>
        <taxon>Collembola</taxon>
        <taxon>Entomobryomorpha</taxon>
        <taxon>Entomobryoidea</taxon>
        <taxon>Orchesellidae</taxon>
        <taxon>Orchesellinae</taxon>
        <taxon>Orchesella</taxon>
    </lineage>
</organism>
<keyword evidence="1" id="KW-0949">S-adenosyl-L-methionine</keyword>
<dbReference type="EC" id="2.1.1.57" evidence="1"/>
<comment type="caution">
    <text evidence="4">The sequence shown here is derived from an EMBL/GenBank/DDBJ whole genome shotgun (WGS) entry which is preliminary data.</text>
</comment>
<dbReference type="InterPro" id="IPR002877">
    <property type="entry name" value="RNA_MeTrfase_FtsJ_dom"/>
</dbReference>
<gene>
    <name evidence="4" type="ORF">ODALV1_LOCUS14839</name>
</gene>
<dbReference type="EMBL" id="CAXLJM020000046">
    <property type="protein sequence ID" value="CAL8111219.1"/>
    <property type="molecule type" value="Genomic_DNA"/>
</dbReference>
<dbReference type="Gene3D" id="3.30.470.30">
    <property type="entry name" value="DNA ligase/mRNA capping enzyme"/>
    <property type="match status" value="1"/>
</dbReference>
<keyword evidence="1" id="KW-0539">Nucleus</keyword>
<dbReference type="Gene3D" id="3.40.50.12760">
    <property type="match status" value="1"/>
</dbReference>
<dbReference type="PROSITE" id="PS51613">
    <property type="entry name" value="SAM_MT_RRMJ"/>
    <property type="match status" value="1"/>
</dbReference>
<proteinExistence type="predicted"/>
<dbReference type="Proteomes" id="UP001642540">
    <property type="component" value="Unassembled WGS sequence"/>
</dbReference>
<keyword evidence="1" id="KW-0507">mRNA processing</keyword>
<feature type="region of interest" description="Disordered" evidence="2">
    <location>
        <begin position="1"/>
        <end position="41"/>
    </location>
</feature>
<dbReference type="InterPro" id="IPR025816">
    <property type="entry name" value="RrmJ-type_MeTrfase"/>
</dbReference>
<feature type="domain" description="RrmJ-type SAM-dependent 2'-O-MTase" evidence="3">
    <location>
        <begin position="253"/>
        <end position="466"/>
    </location>
</feature>
<reference evidence="4 5" key="1">
    <citation type="submission" date="2024-08" db="EMBL/GenBank/DDBJ databases">
        <authorList>
            <person name="Cucini C."/>
            <person name="Frati F."/>
        </authorList>
    </citation>
    <scope>NUCLEOTIDE SEQUENCE [LARGE SCALE GENOMIC DNA]</scope>
</reference>
<name>A0ABP1QSZ8_9HEXA</name>
<keyword evidence="1" id="KW-0808">Transferase</keyword>
<comment type="function">
    <text evidence="1">S-adenosyl-L-methionine-dependent methyltransferase that mediates RNA cap1 2'-O-ribose methylation to the 5'-cap structure of RNAs. Methylates the ribose of the first nucleotide of a m(7)GpppG-capped mRNA to produce m(7)GpppNmp (cap1).</text>
</comment>
<comment type="subcellular location">
    <subcellularLocation>
        <location evidence="1">Nucleus</location>
    </subcellularLocation>
</comment>
<dbReference type="Pfam" id="PF01728">
    <property type="entry name" value="FtsJ"/>
    <property type="match status" value="1"/>
</dbReference>
<evidence type="ECO:0000256" key="1">
    <source>
        <dbReference type="RuleBase" id="RU368012"/>
    </source>
</evidence>
<dbReference type="PANTHER" id="PTHR16121">
    <property type="entry name" value="CAP-SPECIFIC MRNA (NUCLEOSIDE-2'-O-)-METHYLTRANSFERASE 1-RELATED"/>
    <property type="match status" value="1"/>
</dbReference>
<keyword evidence="1" id="KW-0506">mRNA capping</keyword>
<protein>
    <recommendedName>
        <fullName evidence="1">Cap-specific mRNA (nucleoside-2'-O-)-methyltransferase 1</fullName>
        <ecNumber evidence="1">2.1.1.57</ecNumber>
    </recommendedName>
    <alternativeName>
        <fullName evidence="1">Cap1 2'O-ribose methyltransferase 1</fullName>
    </alternativeName>
</protein>